<dbReference type="Gene3D" id="3.30.470.20">
    <property type="entry name" value="ATP-grasp fold, B domain"/>
    <property type="match status" value="1"/>
</dbReference>
<dbReference type="EMBL" id="UINC01021802">
    <property type="protein sequence ID" value="SVA90143.1"/>
    <property type="molecule type" value="Genomic_DNA"/>
</dbReference>
<evidence type="ECO:0000259" key="1">
    <source>
        <dbReference type="Pfam" id="PF01326"/>
    </source>
</evidence>
<dbReference type="Gene3D" id="1.20.80.30">
    <property type="match status" value="1"/>
</dbReference>
<dbReference type="SUPFAM" id="SSF56059">
    <property type="entry name" value="Glutathione synthetase ATP-binding domain-like"/>
    <property type="match status" value="1"/>
</dbReference>
<dbReference type="GO" id="GO:0005524">
    <property type="term" value="F:ATP binding"/>
    <property type="evidence" value="ECO:0007669"/>
    <property type="project" value="InterPro"/>
</dbReference>
<dbReference type="InterPro" id="IPR002192">
    <property type="entry name" value="PPDK_AMP/ATP-bd"/>
</dbReference>
<accession>A0A381ZN18</accession>
<sequence length="414" mass="46005">MKYVYSFGDGQAEGRASMKNLLGGKGANLAEMNHLGIPVPPGFTVTTDVCKYYYNHDLNFPTEFEAQVAKALECIETIMGSGFGDTKNPLLVSARSGARQSMPGMMETVLNIGLSSFTIPGLIDKTENPRFVYDAYRRLISMYADVVMEKAGGIDPPDGQGIRQKLERILDIFKENNGLKNDTDLTAEQWQQISESYKAEIENTLGSKFPDDSHTQLRGSIEAVFKSWNGARAVSYRNIENIPDEWGTAVNIQSMVFGNMGENSATGVAFTRNPSTGENHFYGEWLPNAQGEDVVAGLRTPNPLNELTKTPDTQNLPSLESCMPDPYRQLSKIRTDLETHYTDMQDIEFTIQDGRLWMLQTRVGKRNGAAAIKMAVDMANEGLIDRTTALLRIKPEQLDELLHPILDTKIEKTA</sequence>
<proteinExistence type="predicted"/>
<dbReference type="InterPro" id="IPR010121">
    <property type="entry name" value="Pyruvate_phosphate_dikinase"/>
</dbReference>
<dbReference type="Pfam" id="PF01326">
    <property type="entry name" value="PPDK_N"/>
    <property type="match status" value="3"/>
</dbReference>
<dbReference type="PANTHER" id="PTHR22931:SF9">
    <property type="entry name" value="PYRUVATE, PHOSPHATE DIKINASE 1, CHLOROPLASTIC"/>
    <property type="match status" value="1"/>
</dbReference>
<feature type="domain" description="Pyruvate phosphate dikinase AMP/ATP-binding" evidence="1">
    <location>
        <begin position="327"/>
        <end position="377"/>
    </location>
</feature>
<organism evidence="2">
    <name type="scientific">marine metagenome</name>
    <dbReference type="NCBI Taxonomy" id="408172"/>
    <lineage>
        <taxon>unclassified sequences</taxon>
        <taxon>metagenomes</taxon>
        <taxon>ecological metagenomes</taxon>
    </lineage>
</organism>
<dbReference type="Gene3D" id="1.10.189.10">
    <property type="entry name" value="Pyruvate Phosphate Dikinase, domain 2"/>
    <property type="match status" value="1"/>
</dbReference>
<name>A0A381ZN18_9ZZZZ</name>
<gene>
    <name evidence="2" type="ORF">METZ01_LOCUS142997</name>
</gene>
<dbReference type="InterPro" id="IPR013815">
    <property type="entry name" value="ATP_grasp_subdomain_1"/>
</dbReference>
<reference evidence="2" key="1">
    <citation type="submission" date="2018-05" db="EMBL/GenBank/DDBJ databases">
        <authorList>
            <person name="Lanie J.A."/>
            <person name="Ng W.-L."/>
            <person name="Kazmierczak K.M."/>
            <person name="Andrzejewski T.M."/>
            <person name="Davidsen T.M."/>
            <person name="Wayne K.J."/>
            <person name="Tettelin H."/>
            <person name="Glass J.I."/>
            <person name="Rusch D."/>
            <person name="Podicherti R."/>
            <person name="Tsui H.-C.T."/>
            <person name="Winkler M.E."/>
        </authorList>
    </citation>
    <scope>NUCLEOTIDE SEQUENCE</scope>
</reference>
<feature type="non-terminal residue" evidence="2">
    <location>
        <position position="414"/>
    </location>
</feature>
<dbReference type="GO" id="GO:0050242">
    <property type="term" value="F:pyruvate, phosphate dikinase activity"/>
    <property type="evidence" value="ECO:0007669"/>
    <property type="project" value="InterPro"/>
</dbReference>
<feature type="domain" description="Pyruvate phosphate dikinase AMP/ATP-binding" evidence="1">
    <location>
        <begin position="60"/>
        <end position="302"/>
    </location>
</feature>
<feature type="domain" description="Pyruvate phosphate dikinase AMP/ATP-binding" evidence="1">
    <location>
        <begin position="20"/>
        <end position="56"/>
    </location>
</feature>
<dbReference type="Gene3D" id="3.30.1490.20">
    <property type="entry name" value="ATP-grasp fold, A domain"/>
    <property type="match status" value="1"/>
</dbReference>
<dbReference type="AlphaFoldDB" id="A0A381ZN18"/>
<protein>
    <recommendedName>
        <fullName evidence="1">Pyruvate phosphate dikinase AMP/ATP-binding domain-containing protein</fullName>
    </recommendedName>
</protein>
<dbReference type="PANTHER" id="PTHR22931">
    <property type="entry name" value="PHOSPHOENOLPYRUVATE DIKINASE-RELATED"/>
    <property type="match status" value="1"/>
</dbReference>
<dbReference type="GO" id="GO:0016301">
    <property type="term" value="F:kinase activity"/>
    <property type="evidence" value="ECO:0007669"/>
    <property type="project" value="InterPro"/>
</dbReference>
<evidence type="ECO:0000313" key="2">
    <source>
        <dbReference type="EMBL" id="SVA90143.1"/>
    </source>
</evidence>